<evidence type="ECO:0000256" key="5">
    <source>
        <dbReference type="ARBA" id="ARBA00022989"/>
    </source>
</evidence>
<comment type="subcellular location">
    <subcellularLocation>
        <location evidence="1">Cell membrane</location>
        <topology evidence="1">Multi-pass membrane protein</topology>
    </subcellularLocation>
</comment>
<dbReference type="InterPro" id="IPR050539">
    <property type="entry name" value="ThrE_Dicarb/AminoAcid_Exp"/>
</dbReference>
<dbReference type="GO" id="GO:0015744">
    <property type="term" value="P:succinate transport"/>
    <property type="evidence" value="ECO:0007669"/>
    <property type="project" value="TreeGrafter"/>
</dbReference>
<dbReference type="Proteomes" id="UP000240974">
    <property type="component" value="Unassembled WGS sequence"/>
</dbReference>
<evidence type="ECO:0000256" key="3">
    <source>
        <dbReference type="ARBA" id="ARBA00022519"/>
    </source>
</evidence>
<dbReference type="Proteomes" id="UP001204814">
    <property type="component" value="Unassembled WGS sequence"/>
</dbReference>
<sequence>MEQVIQCLSAFLGCLGFAFVFRVHRRLPYALLASLGGMLGWIVYLLVIPYLSNIMSNLCAMIVVALFSEIMARICKAPATIFIVVGCFPIVPGKGIYQTMLYLISHDQDLFLDSLFQTVGTALALATAILIVSTFFKVIKTIKQKDYHL</sequence>
<keyword evidence="12" id="KW-1185">Reference proteome</keyword>
<organism evidence="11 12">
    <name type="scientific">Faecalibacillus intestinalis</name>
    <dbReference type="NCBI Taxonomy" id="1982626"/>
    <lineage>
        <taxon>Bacteria</taxon>
        <taxon>Bacillati</taxon>
        <taxon>Bacillota</taxon>
        <taxon>Erysipelotrichia</taxon>
        <taxon>Erysipelotrichales</taxon>
        <taxon>Coprobacillaceae</taxon>
        <taxon>Faecalibacillus</taxon>
    </lineage>
</organism>
<dbReference type="GO" id="GO:0005886">
    <property type="term" value="C:plasma membrane"/>
    <property type="evidence" value="ECO:0007669"/>
    <property type="project" value="UniProtKB-SubCell"/>
</dbReference>
<evidence type="ECO:0000259" key="9">
    <source>
        <dbReference type="Pfam" id="PF12821"/>
    </source>
</evidence>
<dbReference type="AlphaFoldDB" id="A0A2T3FM44"/>
<dbReference type="InterPro" id="IPR024528">
    <property type="entry name" value="ThrE_2"/>
</dbReference>
<evidence type="ECO:0000256" key="1">
    <source>
        <dbReference type="ARBA" id="ARBA00004651"/>
    </source>
</evidence>
<comment type="caution">
    <text evidence="11">The sequence shown here is derived from an EMBL/GenBank/DDBJ whole genome shotgun (WGS) entry which is preliminary data.</text>
</comment>
<dbReference type="EMBL" id="PYLQ01000027">
    <property type="protein sequence ID" value="PST36339.1"/>
    <property type="molecule type" value="Genomic_DNA"/>
</dbReference>
<dbReference type="PANTHER" id="PTHR34390">
    <property type="entry name" value="UPF0442 PROTEIN YJJB-RELATED"/>
    <property type="match status" value="1"/>
</dbReference>
<evidence type="ECO:0000256" key="7">
    <source>
        <dbReference type="ARBA" id="ARBA00034125"/>
    </source>
</evidence>
<evidence type="ECO:0000256" key="8">
    <source>
        <dbReference type="SAM" id="Phobius"/>
    </source>
</evidence>
<reference evidence="10" key="2">
    <citation type="submission" date="2022-06" db="EMBL/GenBank/DDBJ databases">
        <title>Isolation of gut microbiota from human fecal samples.</title>
        <authorList>
            <person name="Pamer E.G."/>
            <person name="Barat B."/>
            <person name="Waligurski E."/>
            <person name="Medina S."/>
            <person name="Paddock L."/>
            <person name="Mostad J."/>
        </authorList>
    </citation>
    <scope>NUCLEOTIDE SEQUENCE</scope>
    <source>
        <strain evidence="10">DFI.6.24</strain>
    </source>
</reference>
<evidence type="ECO:0000256" key="6">
    <source>
        <dbReference type="ARBA" id="ARBA00023136"/>
    </source>
</evidence>
<keyword evidence="4 8" id="KW-0812">Transmembrane</keyword>
<gene>
    <name evidence="11" type="ORF">C7U54_13145</name>
    <name evidence="10" type="ORF">NE542_14250</name>
</gene>
<accession>A0A2T3FM44</accession>
<dbReference type="Pfam" id="PF12821">
    <property type="entry name" value="ThrE_2"/>
    <property type="match status" value="1"/>
</dbReference>
<keyword evidence="5 8" id="KW-1133">Transmembrane helix</keyword>
<keyword evidence="2" id="KW-1003">Cell membrane</keyword>
<dbReference type="EMBL" id="JANGBO010000023">
    <property type="protein sequence ID" value="MCQ5062977.1"/>
    <property type="molecule type" value="Genomic_DNA"/>
</dbReference>
<feature type="domain" description="Threonine/Serine exporter ThrE" evidence="9">
    <location>
        <begin position="6"/>
        <end position="134"/>
    </location>
</feature>
<feature type="transmembrane region" description="Helical" evidence="8">
    <location>
        <begin position="79"/>
        <end position="104"/>
    </location>
</feature>
<comment type="similarity">
    <text evidence="7">Belongs to the ThrE exporter (TC 2.A.79) family.</text>
</comment>
<dbReference type="PANTHER" id="PTHR34390:SF1">
    <property type="entry name" value="SUCCINATE TRANSPORTER SUBUNIT YJJB-RELATED"/>
    <property type="match status" value="1"/>
</dbReference>
<proteinExistence type="inferred from homology"/>
<reference evidence="11 12" key="1">
    <citation type="journal article" date="2019" name="Int. J. Syst. Evol. Microbiol.">
        <title>Faecalibacillus intestinalis gen. nov., sp. nov. and Faecalibacillus faecis sp. nov., isolated from human faeces.</title>
        <authorList>
            <person name="Seo B."/>
            <person name="Jeon K."/>
            <person name="Baek I."/>
            <person name="Lee Y.M."/>
            <person name="Baek K."/>
            <person name="Ko G."/>
        </authorList>
    </citation>
    <scope>NUCLEOTIDE SEQUENCE [LARGE SCALE GENOMIC DNA]</scope>
    <source>
        <strain evidence="11 12">SNUG30099</strain>
    </source>
</reference>
<evidence type="ECO:0000313" key="11">
    <source>
        <dbReference type="EMBL" id="PST36339.1"/>
    </source>
</evidence>
<protein>
    <submittedName>
        <fullName evidence="10 11">Threonine/serine exporter</fullName>
    </submittedName>
</protein>
<name>A0A2T3FM44_9FIRM</name>
<keyword evidence="6 8" id="KW-0472">Membrane</keyword>
<feature type="transmembrane region" description="Helical" evidence="8">
    <location>
        <begin position="42"/>
        <end position="67"/>
    </location>
</feature>
<feature type="transmembrane region" description="Helical" evidence="8">
    <location>
        <begin position="116"/>
        <end position="139"/>
    </location>
</feature>
<evidence type="ECO:0000313" key="10">
    <source>
        <dbReference type="EMBL" id="MCQ5062977.1"/>
    </source>
</evidence>
<dbReference type="RefSeq" id="WP_107030604.1">
    <property type="nucleotide sequence ID" value="NZ_CAKMUM010000005.1"/>
</dbReference>
<evidence type="ECO:0000256" key="2">
    <source>
        <dbReference type="ARBA" id="ARBA00022475"/>
    </source>
</evidence>
<evidence type="ECO:0000256" key="4">
    <source>
        <dbReference type="ARBA" id="ARBA00022692"/>
    </source>
</evidence>
<evidence type="ECO:0000313" key="12">
    <source>
        <dbReference type="Proteomes" id="UP000240974"/>
    </source>
</evidence>
<keyword evidence="3" id="KW-0997">Cell inner membrane</keyword>